<dbReference type="InterPro" id="IPR020094">
    <property type="entry name" value="TruA/RsuA/RluB/E/F_N"/>
</dbReference>
<dbReference type="SMART" id="SM00363">
    <property type="entry name" value="S4"/>
    <property type="match status" value="1"/>
</dbReference>
<dbReference type="Pfam" id="PF01479">
    <property type="entry name" value="S4"/>
    <property type="match status" value="1"/>
</dbReference>
<proteinExistence type="inferred from homology"/>
<dbReference type="InterPro" id="IPR000748">
    <property type="entry name" value="PsdUridine_synth_RsuA/RluB/E/F"/>
</dbReference>
<keyword evidence="3" id="KW-0413">Isomerase</keyword>
<keyword evidence="2 4" id="KW-0694">RNA-binding</keyword>
<dbReference type="SUPFAM" id="SSF55174">
    <property type="entry name" value="Alpha-L RNA-binding motif"/>
    <property type="match status" value="1"/>
</dbReference>
<dbReference type="PROSITE" id="PS50889">
    <property type="entry name" value="S4"/>
    <property type="match status" value="1"/>
</dbReference>
<dbReference type="GO" id="GO:0009982">
    <property type="term" value="F:pseudouridine synthase activity"/>
    <property type="evidence" value="ECO:0007669"/>
    <property type="project" value="InterPro"/>
</dbReference>
<dbReference type="Gene3D" id="3.30.70.580">
    <property type="entry name" value="Pseudouridine synthase I, catalytic domain, N-terminal subdomain"/>
    <property type="match status" value="1"/>
</dbReference>
<dbReference type="NCBIfam" id="TIGR00093">
    <property type="entry name" value="pseudouridine synthase"/>
    <property type="match status" value="1"/>
</dbReference>
<dbReference type="AlphaFoldDB" id="A0AAD1UC66"/>
<dbReference type="InterPro" id="IPR020103">
    <property type="entry name" value="PsdUridine_synth_cat_dom_sf"/>
</dbReference>
<dbReference type="PANTHER" id="PTHR47683">
    <property type="entry name" value="PSEUDOURIDINE SYNTHASE FAMILY PROTEIN-RELATED"/>
    <property type="match status" value="1"/>
</dbReference>
<dbReference type="SUPFAM" id="SSF55120">
    <property type="entry name" value="Pseudouridine synthase"/>
    <property type="match status" value="1"/>
</dbReference>
<dbReference type="GO" id="GO:0006364">
    <property type="term" value="P:rRNA processing"/>
    <property type="evidence" value="ECO:0007669"/>
    <property type="project" value="UniProtKB-ARBA"/>
</dbReference>
<dbReference type="CDD" id="cd00165">
    <property type="entry name" value="S4"/>
    <property type="match status" value="1"/>
</dbReference>
<dbReference type="GO" id="GO:0003723">
    <property type="term" value="F:RNA binding"/>
    <property type="evidence" value="ECO:0007669"/>
    <property type="project" value="UniProtKB-KW"/>
</dbReference>
<evidence type="ECO:0000256" key="3">
    <source>
        <dbReference type="ARBA" id="ARBA00023235"/>
    </source>
</evidence>
<evidence type="ECO:0000313" key="7">
    <source>
        <dbReference type="EMBL" id="CAI2366152.1"/>
    </source>
</evidence>
<evidence type="ECO:0000256" key="2">
    <source>
        <dbReference type="ARBA" id="ARBA00022884"/>
    </source>
</evidence>
<evidence type="ECO:0000259" key="6">
    <source>
        <dbReference type="SMART" id="SM00363"/>
    </source>
</evidence>
<dbReference type="InterPro" id="IPR018496">
    <property type="entry name" value="PsdUridine_synth_RsuA/RluB_CS"/>
</dbReference>
<dbReference type="PANTHER" id="PTHR47683:SF3">
    <property type="entry name" value="RIBOSOMAL LARGE SUBUNIT PSEUDOURIDINE SYNTHASE B"/>
    <property type="match status" value="1"/>
</dbReference>
<gene>
    <name evidence="7" type="ORF">ECRASSUSDP1_LOCUS7423</name>
</gene>
<name>A0AAD1UC66_EUPCR</name>
<sequence length="495" mass="57874">MFSKQSFTIGLKAYNCFVTKSGVTLGVNKSLISLPVRFFARKSKTSTIYKATAQPKPQDAIKPSRLQKESLGDEAKEVSRQRVPGYLPDEIKFQRHMETDFTAEKEMQDEVERIQKKAKTKALAEIVMDKDVDKFVTQDFDRFDQNYVDHYNEAEIQKTVKIMNDEEFGRNAPKKFEIDSFAKPERLSKRLSRLGICSRRQAERMIQQGIVKVDGQLIDQNVPVSEHQKIQIGTNKPFLIPHKPDTRIWLYHKPRKLICTRWDPEKRPTVFQQLSLLGLKIPHIIAVGRLDFLSEGLMVLTNDGDLARALELPSSEIERTYRVRVFGRRFDEKKLDQLRRGFKIKGRKYGPYVTEIIKRQTSNTWLHMKLYEGKNNEIRRVMRKFSLRVNRLIRQSYGQYTLGLVPNPNDLAEVRMTKQIKTLLFKYYKEKAQESQERYHKERTEHLYLQTQKQEALEAEQETKQKKLSEAYVDLSQTPSDKPLGLGERLLRGGK</sequence>
<evidence type="ECO:0000313" key="8">
    <source>
        <dbReference type="Proteomes" id="UP001295684"/>
    </source>
</evidence>
<evidence type="ECO:0000256" key="4">
    <source>
        <dbReference type="PROSITE-ProRule" id="PRU00182"/>
    </source>
</evidence>
<dbReference type="Gene3D" id="3.10.290.10">
    <property type="entry name" value="RNA-binding S4 domain"/>
    <property type="match status" value="1"/>
</dbReference>
<accession>A0AAD1UC66</accession>
<comment type="similarity">
    <text evidence="1">Belongs to the pseudouridine synthase RsuA family.</text>
</comment>
<dbReference type="InterPro" id="IPR050343">
    <property type="entry name" value="RsuA_PseudoU_synthase"/>
</dbReference>
<organism evidence="7 8">
    <name type="scientific">Euplotes crassus</name>
    <dbReference type="NCBI Taxonomy" id="5936"/>
    <lineage>
        <taxon>Eukaryota</taxon>
        <taxon>Sar</taxon>
        <taxon>Alveolata</taxon>
        <taxon>Ciliophora</taxon>
        <taxon>Intramacronucleata</taxon>
        <taxon>Spirotrichea</taxon>
        <taxon>Hypotrichia</taxon>
        <taxon>Euplotida</taxon>
        <taxon>Euplotidae</taxon>
        <taxon>Moneuplotes</taxon>
    </lineage>
</organism>
<protein>
    <recommendedName>
        <fullName evidence="6">RNA-binding S4 domain-containing protein</fullName>
    </recommendedName>
</protein>
<dbReference type="EMBL" id="CAMPGE010007228">
    <property type="protein sequence ID" value="CAI2366152.1"/>
    <property type="molecule type" value="Genomic_DNA"/>
</dbReference>
<dbReference type="PROSITE" id="PS01149">
    <property type="entry name" value="PSI_RSU"/>
    <property type="match status" value="1"/>
</dbReference>
<evidence type="ECO:0000256" key="5">
    <source>
        <dbReference type="SAM" id="MobiDB-lite"/>
    </source>
</evidence>
<dbReference type="InterPro" id="IPR042092">
    <property type="entry name" value="PsdUridine_s_RsuA/RluB/E/F_cat"/>
</dbReference>
<dbReference type="Pfam" id="PF00849">
    <property type="entry name" value="PseudoU_synth_2"/>
    <property type="match status" value="1"/>
</dbReference>
<dbReference type="Proteomes" id="UP001295684">
    <property type="component" value="Unassembled WGS sequence"/>
</dbReference>
<keyword evidence="8" id="KW-1185">Reference proteome</keyword>
<feature type="domain" description="RNA-binding S4" evidence="6">
    <location>
        <begin position="185"/>
        <end position="244"/>
    </location>
</feature>
<dbReference type="InterPro" id="IPR036986">
    <property type="entry name" value="S4_RNA-bd_sf"/>
</dbReference>
<evidence type="ECO:0000256" key="1">
    <source>
        <dbReference type="ARBA" id="ARBA00008348"/>
    </source>
</evidence>
<dbReference type="InterPro" id="IPR002942">
    <property type="entry name" value="S4_RNA-bd"/>
</dbReference>
<reference evidence="7" key="1">
    <citation type="submission" date="2023-07" db="EMBL/GenBank/DDBJ databases">
        <authorList>
            <consortium name="AG Swart"/>
            <person name="Singh M."/>
            <person name="Singh A."/>
            <person name="Seah K."/>
            <person name="Emmerich C."/>
        </authorList>
    </citation>
    <scope>NUCLEOTIDE SEQUENCE</scope>
    <source>
        <strain evidence="7">DP1</strain>
    </source>
</reference>
<dbReference type="Gene3D" id="3.30.70.1560">
    <property type="entry name" value="Alpha-L RNA-binding motif"/>
    <property type="match status" value="1"/>
</dbReference>
<feature type="region of interest" description="Disordered" evidence="5">
    <location>
        <begin position="472"/>
        <end position="495"/>
    </location>
</feature>
<dbReference type="InterPro" id="IPR006145">
    <property type="entry name" value="PsdUridine_synth_RsuA/RluA"/>
</dbReference>
<dbReference type="GO" id="GO:0001522">
    <property type="term" value="P:pseudouridine synthesis"/>
    <property type="evidence" value="ECO:0007669"/>
    <property type="project" value="InterPro"/>
</dbReference>
<comment type="caution">
    <text evidence="7">The sequence shown here is derived from an EMBL/GenBank/DDBJ whole genome shotgun (WGS) entry which is preliminary data.</text>
</comment>